<organism evidence="3 4">
    <name type="scientific">Decorospora gaudefroyi</name>
    <dbReference type="NCBI Taxonomy" id="184978"/>
    <lineage>
        <taxon>Eukaryota</taxon>
        <taxon>Fungi</taxon>
        <taxon>Dikarya</taxon>
        <taxon>Ascomycota</taxon>
        <taxon>Pezizomycotina</taxon>
        <taxon>Dothideomycetes</taxon>
        <taxon>Pleosporomycetidae</taxon>
        <taxon>Pleosporales</taxon>
        <taxon>Pleosporineae</taxon>
        <taxon>Pleosporaceae</taxon>
        <taxon>Decorospora</taxon>
    </lineage>
</organism>
<evidence type="ECO:0000313" key="3">
    <source>
        <dbReference type="EMBL" id="KAF1829180.1"/>
    </source>
</evidence>
<evidence type="ECO:0000256" key="2">
    <source>
        <dbReference type="ARBA" id="ARBA00023621"/>
    </source>
</evidence>
<dbReference type="InterPro" id="IPR051593">
    <property type="entry name" value="Ergosterol_Biosynth_ERG27"/>
</dbReference>
<sequence length="332" mass="36738">MAGSILITGSNGSLALPAVKYLLEAYPSFTLLLTVRDDSPQDINTTELRRLLAHHPHASASILKLDLSSLANVHKFSDALLSEIQAGSLPRLRAIICNAMSWSLSGPAKYSKEGYELSTAINHLAHFSLCLRLLRGMDRMRGRIVFVGSAAHWPDRARLSRGFPTQIPKELELLVHPQPDAEGEEMGRGFQRYGTSKLVAVMVMYEFNNRLRANKDTESIRAVVVDPLDLVNSRAFFQPHVPGHFQIVVSVMNWLLPLLGRIAPRFVTVEAAAKPVVEVAVADRFEGQEGYFEGEIKAESSPDSRDGEVQKALWRKSVEWCGLEGGDIIIDV</sequence>
<dbReference type="PANTHER" id="PTHR43647:SF4">
    <property type="entry name" value="KETOREDUCTASE (KR) DOMAIN-CONTAINING PROTEIN"/>
    <property type="match status" value="1"/>
</dbReference>
<gene>
    <name evidence="3" type="ORF">BDW02DRAFT_574213</name>
</gene>
<dbReference type="GO" id="GO:0000253">
    <property type="term" value="F:3-beta-hydroxysteroid 3-dehydrogenase (NADP+) activity"/>
    <property type="evidence" value="ECO:0007669"/>
    <property type="project" value="UniProtKB-EC"/>
</dbReference>
<name>A0A6A5JZL1_9PLEO</name>
<dbReference type="InterPro" id="IPR036291">
    <property type="entry name" value="NAD(P)-bd_dom_sf"/>
</dbReference>
<dbReference type="PANTHER" id="PTHR43647">
    <property type="entry name" value="DEHYDROGENASE"/>
    <property type="match status" value="1"/>
</dbReference>
<proteinExistence type="predicted"/>
<evidence type="ECO:0000313" key="4">
    <source>
        <dbReference type="Proteomes" id="UP000800040"/>
    </source>
</evidence>
<keyword evidence="4" id="KW-1185">Reference proteome</keyword>
<dbReference type="Pfam" id="PF00106">
    <property type="entry name" value="adh_short"/>
    <property type="match status" value="1"/>
</dbReference>
<comment type="pathway">
    <text evidence="1">Steroid biosynthesis; zymosterol biosynthesis; zymosterol from lanosterol: step 5/6.</text>
</comment>
<accession>A0A6A5JZL1</accession>
<dbReference type="InterPro" id="IPR002347">
    <property type="entry name" value="SDR_fam"/>
</dbReference>
<dbReference type="GO" id="GO:0005741">
    <property type="term" value="C:mitochondrial outer membrane"/>
    <property type="evidence" value="ECO:0007669"/>
    <property type="project" value="TreeGrafter"/>
</dbReference>
<evidence type="ECO:0000256" key="1">
    <source>
        <dbReference type="ARBA" id="ARBA00023589"/>
    </source>
</evidence>
<dbReference type="EC" id="1.1.1.270" evidence="2"/>
<dbReference type="GO" id="GO:0005811">
    <property type="term" value="C:lipid droplet"/>
    <property type="evidence" value="ECO:0007669"/>
    <property type="project" value="TreeGrafter"/>
</dbReference>
<dbReference type="Proteomes" id="UP000800040">
    <property type="component" value="Unassembled WGS sequence"/>
</dbReference>
<dbReference type="SUPFAM" id="SSF51735">
    <property type="entry name" value="NAD(P)-binding Rossmann-fold domains"/>
    <property type="match status" value="1"/>
</dbReference>
<dbReference type="Gene3D" id="3.40.50.720">
    <property type="entry name" value="NAD(P)-binding Rossmann-like Domain"/>
    <property type="match status" value="1"/>
</dbReference>
<dbReference type="EMBL" id="ML975460">
    <property type="protein sequence ID" value="KAF1829180.1"/>
    <property type="molecule type" value="Genomic_DNA"/>
</dbReference>
<dbReference type="AlphaFoldDB" id="A0A6A5JZL1"/>
<reference evidence="3" key="1">
    <citation type="submission" date="2020-01" db="EMBL/GenBank/DDBJ databases">
        <authorList>
            <consortium name="DOE Joint Genome Institute"/>
            <person name="Haridas S."/>
            <person name="Albert R."/>
            <person name="Binder M."/>
            <person name="Bloem J."/>
            <person name="Labutti K."/>
            <person name="Salamov A."/>
            <person name="Andreopoulos B."/>
            <person name="Baker S.E."/>
            <person name="Barry K."/>
            <person name="Bills G."/>
            <person name="Bluhm B.H."/>
            <person name="Cannon C."/>
            <person name="Castanera R."/>
            <person name="Culley D.E."/>
            <person name="Daum C."/>
            <person name="Ezra D."/>
            <person name="Gonzalez J.B."/>
            <person name="Henrissat B."/>
            <person name="Kuo A."/>
            <person name="Liang C."/>
            <person name="Lipzen A."/>
            <person name="Lutzoni F."/>
            <person name="Magnuson J."/>
            <person name="Mondo S."/>
            <person name="Nolan M."/>
            <person name="Ohm R."/>
            <person name="Pangilinan J."/>
            <person name="Park H.-J."/>
            <person name="Ramirez L."/>
            <person name="Alfaro M."/>
            <person name="Sun H."/>
            <person name="Tritt A."/>
            <person name="Yoshinaga Y."/>
            <person name="Zwiers L.-H."/>
            <person name="Turgeon B.G."/>
            <person name="Goodwin S.B."/>
            <person name="Spatafora J.W."/>
            <person name="Crous P.W."/>
            <person name="Grigoriev I.V."/>
        </authorList>
    </citation>
    <scope>NUCLEOTIDE SEQUENCE</scope>
    <source>
        <strain evidence="3">P77</strain>
    </source>
</reference>
<protein>
    <recommendedName>
        <fullName evidence="2">3beta-hydroxysteroid 3-dehydrogenase</fullName>
        <ecNumber evidence="2">1.1.1.270</ecNumber>
    </recommendedName>
</protein>
<dbReference type="GO" id="GO:0005789">
    <property type="term" value="C:endoplasmic reticulum membrane"/>
    <property type="evidence" value="ECO:0007669"/>
    <property type="project" value="TreeGrafter"/>
</dbReference>
<dbReference type="OrthoDB" id="191139at2759"/>